<sequence>MFLLWREFEKEEQVFYMWLVVVFSLCYFFVALRRLLEVDCLFDLSQVLGFVIVLERLYILLMQVFITQMLGNFLTLYSFIPTFVGPLIISSIVQVFQVFHVSKRINYQNTHFIQKQLFKPFQFKIVYQIIKSSLIFVLFHFGDASILLFTYNIIVQQSEQYTVSYSVLFILLSNSLNKTIEISFVSVFRPNMYLKRFDRTYSLFVSAFVLFFFNLLFQIVLFSLRNVLFKNIFGYVSDQSFYHSCIDGLIGIFSAYATAYGKAEQNVTIMLEIGTFKLLLSVGLWLVGKYANSGNAQFSYMLYYYKYCVDIVGAAFYLIILMKLRLRNRNQVEEIDKPQLVLQCMQTIEPISRDSETETQSKEFTSRDANASKDLIQSHSQVNEDNKE</sequence>
<name>A0AA86QF93_9EUKA</name>
<evidence type="ECO:0000313" key="4">
    <source>
        <dbReference type="EMBL" id="CAL6094732.1"/>
    </source>
</evidence>
<keyword evidence="5" id="KW-1185">Reference proteome</keyword>
<evidence type="ECO:0000313" key="3">
    <source>
        <dbReference type="EMBL" id="CAI9951964.1"/>
    </source>
</evidence>
<feature type="region of interest" description="Disordered" evidence="1">
    <location>
        <begin position="352"/>
        <end position="388"/>
    </location>
</feature>
<feature type="transmembrane region" description="Helical" evidence="2">
    <location>
        <begin position="47"/>
        <end position="70"/>
    </location>
</feature>
<comment type="caution">
    <text evidence="3">The sequence shown here is derived from an EMBL/GenBank/DDBJ whole genome shotgun (WGS) entry which is preliminary data.</text>
</comment>
<feature type="transmembrane region" description="Helical" evidence="2">
    <location>
        <begin position="200"/>
        <end position="221"/>
    </location>
</feature>
<feature type="transmembrane region" description="Helical" evidence="2">
    <location>
        <begin position="300"/>
        <end position="321"/>
    </location>
</feature>
<feature type="transmembrane region" description="Helical" evidence="2">
    <location>
        <begin position="166"/>
        <end position="188"/>
    </location>
</feature>
<keyword evidence="2" id="KW-0472">Membrane</keyword>
<organism evidence="3">
    <name type="scientific">Hexamita inflata</name>
    <dbReference type="NCBI Taxonomy" id="28002"/>
    <lineage>
        <taxon>Eukaryota</taxon>
        <taxon>Metamonada</taxon>
        <taxon>Diplomonadida</taxon>
        <taxon>Hexamitidae</taxon>
        <taxon>Hexamitinae</taxon>
        <taxon>Hexamita</taxon>
    </lineage>
</organism>
<accession>A0AA86QF93</accession>
<proteinExistence type="predicted"/>
<feature type="transmembrane region" description="Helical" evidence="2">
    <location>
        <begin position="267"/>
        <end position="288"/>
    </location>
</feature>
<gene>
    <name evidence="3" type="ORF">HINF_LOCUS39609</name>
    <name evidence="4" type="ORF">HINF_LOCUS67610</name>
</gene>
<feature type="transmembrane region" description="Helical" evidence="2">
    <location>
        <begin position="76"/>
        <end position="99"/>
    </location>
</feature>
<evidence type="ECO:0000313" key="5">
    <source>
        <dbReference type="Proteomes" id="UP001642409"/>
    </source>
</evidence>
<evidence type="ECO:0000256" key="2">
    <source>
        <dbReference type="SAM" id="Phobius"/>
    </source>
</evidence>
<keyword evidence="2" id="KW-0812">Transmembrane</keyword>
<reference evidence="3" key="1">
    <citation type="submission" date="2023-06" db="EMBL/GenBank/DDBJ databases">
        <authorList>
            <person name="Kurt Z."/>
        </authorList>
    </citation>
    <scope>NUCLEOTIDE SEQUENCE</scope>
</reference>
<feature type="transmembrane region" description="Helical" evidence="2">
    <location>
        <begin position="134"/>
        <end position="154"/>
    </location>
</feature>
<dbReference type="EMBL" id="CATOUU010000830">
    <property type="protein sequence ID" value="CAI9951964.1"/>
    <property type="molecule type" value="Genomic_DNA"/>
</dbReference>
<reference evidence="4 5" key="2">
    <citation type="submission" date="2024-07" db="EMBL/GenBank/DDBJ databases">
        <authorList>
            <person name="Akdeniz Z."/>
        </authorList>
    </citation>
    <scope>NUCLEOTIDE SEQUENCE [LARGE SCALE GENOMIC DNA]</scope>
</reference>
<protein>
    <submittedName>
        <fullName evidence="4">Hypothetical_protein</fullName>
    </submittedName>
</protein>
<feature type="transmembrane region" description="Helical" evidence="2">
    <location>
        <begin position="15"/>
        <end position="35"/>
    </location>
</feature>
<evidence type="ECO:0000256" key="1">
    <source>
        <dbReference type="SAM" id="MobiDB-lite"/>
    </source>
</evidence>
<feature type="transmembrane region" description="Helical" evidence="2">
    <location>
        <begin position="241"/>
        <end position="260"/>
    </location>
</feature>
<feature type="compositionally biased region" description="Basic and acidic residues" evidence="1">
    <location>
        <begin position="352"/>
        <end position="366"/>
    </location>
</feature>
<keyword evidence="2" id="KW-1133">Transmembrane helix</keyword>
<dbReference type="EMBL" id="CAXDID020000469">
    <property type="protein sequence ID" value="CAL6094732.1"/>
    <property type="molecule type" value="Genomic_DNA"/>
</dbReference>
<dbReference type="AlphaFoldDB" id="A0AA86QF93"/>
<dbReference type="Proteomes" id="UP001642409">
    <property type="component" value="Unassembled WGS sequence"/>
</dbReference>